<dbReference type="RefSeq" id="WP_189002507.1">
    <property type="nucleotide sequence ID" value="NZ_BMOD01000005.1"/>
</dbReference>
<accession>A0ABQ2CYJ4</accession>
<evidence type="ECO:0000313" key="2">
    <source>
        <dbReference type="Proteomes" id="UP000632222"/>
    </source>
</evidence>
<name>A0ABQ2CYJ4_9DEIO</name>
<evidence type="ECO:0008006" key="3">
    <source>
        <dbReference type="Google" id="ProtNLM"/>
    </source>
</evidence>
<protein>
    <recommendedName>
        <fullName evidence="3">Transposase</fullName>
    </recommendedName>
</protein>
<sequence length="58" mass="7041">MQRKRMVFLVRLWVERRPLGVRIYGQLSEVTTETHLKIHNFTELKSQLRRLILRSIHG</sequence>
<organism evidence="1 2">
    <name type="scientific">Deinococcus roseus</name>
    <dbReference type="NCBI Taxonomy" id="392414"/>
    <lineage>
        <taxon>Bacteria</taxon>
        <taxon>Thermotogati</taxon>
        <taxon>Deinococcota</taxon>
        <taxon>Deinococci</taxon>
        <taxon>Deinococcales</taxon>
        <taxon>Deinococcaceae</taxon>
        <taxon>Deinococcus</taxon>
    </lineage>
</organism>
<gene>
    <name evidence="1" type="ORF">GCM10008938_19670</name>
</gene>
<dbReference type="EMBL" id="BMOD01000005">
    <property type="protein sequence ID" value="GGJ33484.1"/>
    <property type="molecule type" value="Genomic_DNA"/>
</dbReference>
<evidence type="ECO:0000313" key="1">
    <source>
        <dbReference type="EMBL" id="GGJ33484.1"/>
    </source>
</evidence>
<comment type="caution">
    <text evidence="1">The sequence shown here is derived from an EMBL/GenBank/DDBJ whole genome shotgun (WGS) entry which is preliminary data.</text>
</comment>
<reference evidence="2" key="1">
    <citation type="journal article" date="2019" name="Int. J. Syst. Evol. Microbiol.">
        <title>The Global Catalogue of Microorganisms (GCM) 10K type strain sequencing project: providing services to taxonomists for standard genome sequencing and annotation.</title>
        <authorList>
            <consortium name="The Broad Institute Genomics Platform"/>
            <consortium name="The Broad Institute Genome Sequencing Center for Infectious Disease"/>
            <person name="Wu L."/>
            <person name="Ma J."/>
        </authorList>
    </citation>
    <scope>NUCLEOTIDE SEQUENCE [LARGE SCALE GENOMIC DNA]</scope>
    <source>
        <strain evidence="2">JCM 14370</strain>
    </source>
</reference>
<keyword evidence="2" id="KW-1185">Reference proteome</keyword>
<proteinExistence type="predicted"/>
<dbReference type="Proteomes" id="UP000632222">
    <property type="component" value="Unassembled WGS sequence"/>
</dbReference>